<sequence>MKERITYLFMQYYTNRCTRKELEEFFQLIHAAKHDNEINELVKNTYDEIKKNNPSLTYIDEEGKLVLREPDWLQEVAANQYAQPIKKRVLPVWTAAACLMLVAFGAIGLWRLKKGTPEVAIVQKFTERAEHKFLLLNDSTQVWLNASSTINYPEHFDEKKREVYLNGEAYFDVKHADKVPFIIHTGDVTTVVLGTAFNVKAYEGQQHITVTVKRGKVQVMKSDRVVSTLIKGQEVKIDKKEIHQTDKVADNNHAGAWQYGYLSYEDESFADIISDMERVYNTEIIVMNAQLKQTLVTTSFNRDIGARKALEILCRLTDAKLEIKNNQYFIK</sequence>
<evidence type="ECO:0000313" key="4">
    <source>
        <dbReference type="EMBL" id="SMD01467.1"/>
    </source>
</evidence>
<dbReference type="Gene3D" id="3.55.50.30">
    <property type="match status" value="1"/>
</dbReference>
<name>A0A1W2DVT9_9SPHI</name>
<dbReference type="Pfam" id="PF04773">
    <property type="entry name" value="FecR"/>
    <property type="match status" value="1"/>
</dbReference>
<feature type="domain" description="FecR protein" evidence="2">
    <location>
        <begin position="126"/>
        <end position="218"/>
    </location>
</feature>
<dbReference type="STRING" id="151894.SAMN04488524_4123"/>
<gene>
    <name evidence="4" type="ORF">SAMN04488524_4123</name>
</gene>
<accession>A0A1W2DVT9</accession>
<feature type="transmembrane region" description="Helical" evidence="1">
    <location>
        <begin position="89"/>
        <end position="110"/>
    </location>
</feature>
<keyword evidence="1" id="KW-0812">Transmembrane</keyword>
<evidence type="ECO:0000259" key="2">
    <source>
        <dbReference type="Pfam" id="PF04773"/>
    </source>
</evidence>
<dbReference type="Pfam" id="PF16344">
    <property type="entry name" value="FecR_C"/>
    <property type="match status" value="1"/>
</dbReference>
<dbReference type="EMBL" id="FWXT01000004">
    <property type="protein sequence ID" value="SMD01467.1"/>
    <property type="molecule type" value="Genomic_DNA"/>
</dbReference>
<evidence type="ECO:0000259" key="3">
    <source>
        <dbReference type="Pfam" id="PF16344"/>
    </source>
</evidence>
<dbReference type="GO" id="GO:0016989">
    <property type="term" value="F:sigma factor antagonist activity"/>
    <property type="evidence" value="ECO:0007669"/>
    <property type="project" value="TreeGrafter"/>
</dbReference>
<dbReference type="PANTHER" id="PTHR30273">
    <property type="entry name" value="PERIPLASMIC SIGNAL SENSOR AND SIGMA FACTOR ACTIVATOR FECR-RELATED"/>
    <property type="match status" value="1"/>
</dbReference>
<organism evidence="4 5">
    <name type="scientific">Pedobacter africanus</name>
    <dbReference type="NCBI Taxonomy" id="151894"/>
    <lineage>
        <taxon>Bacteria</taxon>
        <taxon>Pseudomonadati</taxon>
        <taxon>Bacteroidota</taxon>
        <taxon>Sphingobacteriia</taxon>
        <taxon>Sphingobacteriales</taxon>
        <taxon>Sphingobacteriaceae</taxon>
        <taxon>Pedobacter</taxon>
    </lineage>
</organism>
<feature type="domain" description="Protein FecR C-terminal" evidence="3">
    <location>
        <begin position="261"/>
        <end position="330"/>
    </location>
</feature>
<dbReference type="InterPro" id="IPR006860">
    <property type="entry name" value="FecR"/>
</dbReference>
<reference evidence="5" key="1">
    <citation type="submission" date="2017-04" db="EMBL/GenBank/DDBJ databases">
        <authorList>
            <person name="Varghese N."/>
            <person name="Submissions S."/>
        </authorList>
    </citation>
    <scope>NUCLEOTIDE SEQUENCE [LARGE SCALE GENOMIC DNA]</scope>
    <source>
        <strain evidence="5">DSM 12126</strain>
    </source>
</reference>
<dbReference type="PANTHER" id="PTHR30273:SF2">
    <property type="entry name" value="PROTEIN FECR"/>
    <property type="match status" value="1"/>
</dbReference>
<evidence type="ECO:0000256" key="1">
    <source>
        <dbReference type="SAM" id="Phobius"/>
    </source>
</evidence>
<dbReference type="OrthoDB" id="697544at2"/>
<keyword evidence="5" id="KW-1185">Reference proteome</keyword>
<dbReference type="PIRSF" id="PIRSF018266">
    <property type="entry name" value="FecR"/>
    <property type="match status" value="1"/>
</dbReference>
<dbReference type="Gene3D" id="2.60.120.1440">
    <property type="match status" value="1"/>
</dbReference>
<evidence type="ECO:0000313" key="5">
    <source>
        <dbReference type="Proteomes" id="UP000192756"/>
    </source>
</evidence>
<dbReference type="AlphaFoldDB" id="A0A1W2DVT9"/>
<dbReference type="InterPro" id="IPR012373">
    <property type="entry name" value="Ferrdict_sens_TM"/>
</dbReference>
<keyword evidence="1" id="KW-1133">Transmembrane helix</keyword>
<keyword evidence="1" id="KW-0472">Membrane</keyword>
<dbReference type="Proteomes" id="UP000192756">
    <property type="component" value="Unassembled WGS sequence"/>
</dbReference>
<protein>
    <submittedName>
        <fullName evidence="4">FecR family protein</fullName>
    </submittedName>
</protein>
<proteinExistence type="predicted"/>
<dbReference type="InterPro" id="IPR032508">
    <property type="entry name" value="FecR_C"/>
</dbReference>
<dbReference type="RefSeq" id="WP_084240902.1">
    <property type="nucleotide sequence ID" value="NZ_FWXT01000004.1"/>
</dbReference>